<dbReference type="Proteomes" id="UP000619976">
    <property type="component" value="Unassembled WGS sequence"/>
</dbReference>
<dbReference type="EMBL" id="JAEKCB010000007">
    <property type="protein sequence ID" value="MBJ2118721.1"/>
    <property type="molecule type" value="Genomic_DNA"/>
</dbReference>
<proteinExistence type="predicted"/>
<dbReference type="InterPro" id="IPR010665">
    <property type="entry name" value="DUF1240"/>
</dbReference>
<dbReference type="RefSeq" id="WP_082147399.1">
    <property type="nucleotide sequence ID" value="NZ_CAXOKJ010000007.1"/>
</dbReference>
<gene>
    <name evidence="1" type="ORF">JFQ69_13755</name>
</gene>
<evidence type="ECO:0000313" key="1">
    <source>
        <dbReference type="EMBL" id="MBJ2118721.1"/>
    </source>
</evidence>
<keyword evidence="2" id="KW-1185">Reference proteome</keyword>
<name>A0ABS0W5Y7_9GAMM</name>
<organism evidence="1 2">
    <name type="scientific">Proteus penneri</name>
    <dbReference type="NCBI Taxonomy" id="102862"/>
    <lineage>
        <taxon>Bacteria</taxon>
        <taxon>Pseudomonadati</taxon>
        <taxon>Pseudomonadota</taxon>
        <taxon>Gammaproteobacteria</taxon>
        <taxon>Enterobacterales</taxon>
        <taxon>Morganellaceae</taxon>
        <taxon>Proteus</taxon>
    </lineage>
</organism>
<dbReference type="Pfam" id="PF06836">
    <property type="entry name" value="DUF1240"/>
    <property type="match status" value="1"/>
</dbReference>
<dbReference type="GeneID" id="89225296"/>
<evidence type="ECO:0000313" key="2">
    <source>
        <dbReference type="Proteomes" id="UP000619976"/>
    </source>
</evidence>
<reference evidence="1 2" key="1">
    <citation type="submission" date="2020-12" db="EMBL/GenBank/DDBJ databases">
        <title>Enhanced detection system for hospital associated transmission using whole genome sequencing surveillance.</title>
        <authorList>
            <person name="Harrison L.H."/>
            <person name="Van Tyne D."/>
            <person name="Marsh J.W."/>
            <person name="Griffith M.P."/>
            <person name="Snyder D.J."/>
            <person name="Cooper V.S."/>
            <person name="Mustapha M."/>
        </authorList>
    </citation>
    <scope>NUCLEOTIDE SEQUENCE [LARGE SCALE GENOMIC DNA]</scope>
    <source>
        <strain evidence="1 2">PR00195</strain>
    </source>
</reference>
<accession>A0ABS0W5Y7</accession>
<protein>
    <submittedName>
        <fullName evidence="1">DUF1240 domain-containing protein</fullName>
    </submittedName>
</protein>
<sequence>MLFSFFFSIYIGLDLTSKGYYRCYKSSTVTPNEYVISKEMCK</sequence>
<comment type="caution">
    <text evidence="1">The sequence shown here is derived from an EMBL/GenBank/DDBJ whole genome shotgun (WGS) entry which is preliminary data.</text>
</comment>